<proteinExistence type="predicted"/>
<organism evidence="1 2">
    <name type="scientific">Hermetia illucens</name>
    <name type="common">Black soldier fly</name>
    <dbReference type="NCBI Taxonomy" id="343691"/>
    <lineage>
        <taxon>Eukaryota</taxon>
        <taxon>Metazoa</taxon>
        <taxon>Ecdysozoa</taxon>
        <taxon>Arthropoda</taxon>
        <taxon>Hexapoda</taxon>
        <taxon>Insecta</taxon>
        <taxon>Pterygota</taxon>
        <taxon>Neoptera</taxon>
        <taxon>Endopterygota</taxon>
        <taxon>Diptera</taxon>
        <taxon>Brachycera</taxon>
        <taxon>Stratiomyomorpha</taxon>
        <taxon>Stratiomyidae</taxon>
        <taxon>Hermetiinae</taxon>
        <taxon>Hermetia</taxon>
    </lineage>
</organism>
<evidence type="ECO:0000313" key="2">
    <source>
        <dbReference type="Proteomes" id="UP000594454"/>
    </source>
</evidence>
<name>A0A7R8USX4_HERIL</name>
<accession>A0A7R8USX4</accession>
<protein>
    <submittedName>
        <fullName evidence="1">Uncharacterized protein</fullName>
    </submittedName>
</protein>
<sequence>MGLKVQDLEVKTVMIDYKQNINCFSKDQTLIQPVVATEKPKFLAVLTFKKQRQAASLKISLKRKYLFSL</sequence>
<gene>
    <name evidence="1" type="ORF">HERILL_LOCUS9231</name>
</gene>
<dbReference type="Proteomes" id="UP000594454">
    <property type="component" value="Chromosome 3"/>
</dbReference>
<evidence type="ECO:0000313" key="1">
    <source>
        <dbReference type="EMBL" id="CAD7086459.1"/>
    </source>
</evidence>
<dbReference type="InParanoid" id="A0A7R8USX4"/>
<dbReference type="EMBL" id="LR899011">
    <property type="protein sequence ID" value="CAD7086459.1"/>
    <property type="molecule type" value="Genomic_DNA"/>
</dbReference>
<dbReference type="AlphaFoldDB" id="A0A7R8USX4"/>
<keyword evidence="2" id="KW-1185">Reference proteome</keyword>
<reference evidence="1 2" key="1">
    <citation type="submission" date="2020-11" db="EMBL/GenBank/DDBJ databases">
        <authorList>
            <person name="Wallbank WR R."/>
            <person name="Pardo Diaz C."/>
            <person name="Kozak K."/>
            <person name="Martin S."/>
            <person name="Jiggins C."/>
            <person name="Moest M."/>
            <person name="Warren A I."/>
            <person name="Generalovic N T."/>
            <person name="Byers J.R.P. K."/>
            <person name="Montejo-Kovacevich G."/>
            <person name="Yen C E."/>
        </authorList>
    </citation>
    <scope>NUCLEOTIDE SEQUENCE [LARGE SCALE GENOMIC DNA]</scope>
</reference>